<dbReference type="InterPro" id="IPR000719">
    <property type="entry name" value="Prot_kinase_dom"/>
</dbReference>
<reference evidence="6 7" key="2">
    <citation type="submission" date="2024-05" db="EMBL/GenBank/DDBJ databases">
        <authorList>
            <person name="Chen Y."/>
            <person name="Shah S."/>
            <person name="Dougan E. K."/>
            <person name="Thang M."/>
            <person name="Chan C."/>
        </authorList>
    </citation>
    <scope>NUCLEOTIDE SEQUENCE [LARGE SCALE GENOMIC DNA]</scope>
</reference>
<feature type="domain" description="Protein kinase" evidence="4">
    <location>
        <begin position="231"/>
        <end position="496"/>
    </location>
</feature>
<protein>
    <submittedName>
        <fullName evidence="6">Protein kinase domain-containing protein</fullName>
    </submittedName>
</protein>
<dbReference type="InterPro" id="IPR017441">
    <property type="entry name" value="Protein_kinase_ATP_BS"/>
</dbReference>
<dbReference type="EMBL" id="CAMXCT020006664">
    <property type="protein sequence ID" value="CAL1171289.1"/>
    <property type="molecule type" value="Genomic_DNA"/>
</dbReference>
<reference evidence="5" key="1">
    <citation type="submission" date="2022-10" db="EMBL/GenBank/DDBJ databases">
        <authorList>
            <person name="Chen Y."/>
            <person name="Dougan E. K."/>
            <person name="Chan C."/>
            <person name="Rhodes N."/>
            <person name="Thang M."/>
        </authorList>
    </citation>
    <scope>NUCLEOTIDE SEQUENCE</scope>
</reference>
<dbReference type="PROSITE" id="PS00108">
    <property type="entry name" value="PROTEIN_KINASE_ST"/>
    <property type="match status" value="1"/>
</dbReference>
<keyword evidence="6" id="KW-0418">Kinase</keyword>
<dbReference type="Gene3D" id="1.10.510.10">
    <property type="entry name" value="Transferase(Phosphotransferase) domain 1"/>
    <property type="match status" value="1"/>
</dbReference>
<dbReference type="EMBL" id="CAMXCT030006664">
    <property type="protein sequence ID" value="CAL4805226.1"/>
    <property type="molecule type" value="Genomic_DNA"/>
</dbReference>
<evidence type="ECO:0000256" key="3">
    <source>
        <dbReference type="PROSITE-ProRule" id="PRU10141"/>
    </source>
</evidence>
<comment type="caution">
    <text evidence="5">The sequence shown here is derived from an EMBL/GenBank/DDBJ whole genome shotgun (WGS) entry which is preliminary data.</text>
</comment>
<feature type="binding site" evidence="3">
    <location>
        <position position="258"/>
    </location>
    <ligand>
        <name>ATP</name>
        <dbReference type="ChEBI" id="CHEBI:30616"/>
    </ligand>
</feature>
<dbReference type="Pfam" id="PF00069">
    <property type="entry name" value="Pkinase"/>
    <property type="match status" value="1"/>
</dbReference>
<dbReference type="OrthoDB" id="426353at2759"/>
<evidence type="ECO:0000313" key="7">
    <source>
        <dbReference type="Proteomes" id="UP001152797"/>
    </source>
</evidence>
<dbReference type="GO" id="GO:0004674">
    <property type="term" value="F:protein serine/threonine kinase activity"/>
    <property type="evidence" value="ECO:0007669"/>
    <property type="project" value="TreeGrafter"/>
</dbReference>
<dbReference type="PANTHER" id="PTHR44329">
    <property type="entry name" value="SERINE/THREONINE-PROTEIN KINASE TNNI3K-RELATED"/>
    <property type="match status" value="1"/>
</dbReference>
<dbReference type="GO" id="GO:0005524">
    <property type="term" value="F:ATP binding"/>
    <property type="evidence" value="ECO:0007669"/>
    <property type="project" value="UniProtKB-UniRule"/>
</dbReference>
<keyword evidence="7" id="KW-1185">Reference proteome</keyword>
<dbReference type="PROSITE" id="PS50011">
    <property type="entry name" value="PROTEIN_KINASE_DOM"/>
    <property type="match status" value="1"/>
</dbReference>
<dbReference type="AlphaFoldDB" id="A0A9P1GN52"/>
<dbReference type="InterPro" id="IPR051681">
    <property type="entry name" value="Ser/Thr_Kinases-Pseudokinases"/>
</dbReference>
<keyword evidence="6" id="KW-0808">Transferase</keyword>
<proteinExistence type="predicted"/>
<keyword evidence="1 3" id="KW-0547">Nucleotide-binding</keyword>
<dbReference type="InterPro" id="IPR008271">
    <property type="entry name" value="Ser/Thr_kinase_AS"/>
</dbReference>
<organism evidence="5">
    <name type="scientific">Cladocopium goreaui</name>
    <dbReference type="NCBI Taxonomy" id="2562237"/>
    <lineage>
        <taxon>Eukaryota</taxon>
        <taxon>Sar</taxon>
        <taxon>Alveolata</taxon>
        <taxon>Dinophyceae</taxon>
        <taxon>Suessiales</taxon>
        <taxon>Symbiodiniaceae</taxon>
        <taxon>Cladocopium</taxon>
    </lineage>
</organism>
<dbReference type="PROSITE" id="PS00107">
    <property type="entry name" value="PROTEIN_KINASE_ATP"/>
    <property type="match status" value="1"/>
</dbReference>
<keyword evidence="2 3" id="KW-0067">ATP-binding</keyword>
<dbReference type="Proteomes" id="UP001152797">
    <property type="component" value="Unassembled WGS sequence"/>
</dbReference>
<dbReference type="EMBL" id="CAMXCT010006664">
    <property type="protein sequence ID" value="CAI4017914.1"/>
    <property type="molecule type" value="Genomic_DNA"/>
</dbReference>
<accession>A0A9P1GN52</accession>
<dbReference type="InterPro" id="IPR011009">
    <property type="entry name" value="Kinase-like_dom_sf"/>
</dbReference>
<evidence type="ECO:0000256" key="2">
    <source>
        <dbReference type="ARBA" id="ARBA00022840"/>
    </source>
</evidence>
<evidence type="ECO:0000256" key="1">
    <source>
        <dbReference type="ARBA" id="ARBA00022741"/>
    </source>
</evidence>
<sequence length="506" mass="55987">MQDLSDKVLTEVFTSWVLLDEHLHFQRSLADTKPKRIRSSVDPVLGLLTNCMKAESLAASQLREAFQSAQKNPSKATRFDTSLCLPGREEQHVEILIFRAQSGVDSKSRADVEEPGSNRCALCPQLETGLPSYLVGIVAKPPPVSEPSIRPASQRVDSLAVSELSGGSADASVLSGAARDRRLLGEDNRSSSIFDIPAVRQDENTGDKSFAELVELGRREHWIVEPHQLCLLENKVLGSGTFGTVLGGTFYGASVAIKMPNSDKKEHLPLLNELRTLRRLRHPNIVLFLAAHVTPSSNDMALVFELMEGPTLHDWMKAQPHPIEFDPGKLSVLRDISLALRYLHQQEKTLVHGDLKGSNVFVEGTGALPRAKLGDFGLSRFLYKTEHVMGGSLRWMAPEIATGHDRSPSCKADVFSLGALMSFALTDIKPFEGVDRNQILSMMRKGKLPRLNWPLRDTEQLSQLVRMGEMCYSVDPSKRPDIMQVLEVIGWCHASFELHCSPSVLT</sequence>
<evidence type="ECO:0000259" key="4">
    <source>
        <dbReference type="PROSITE" id="PS50011"/>
    </source>
</evidence>
<gene>
    <name evidence="5" type="ORF">C1SCF055_LOCUS42523</name>
</gene>
<dbReference type="SMART" id="SM00220">
    <property type="entry name" value="S_TKc"/>
    <property type="match status" value="1"/>
</dbReference>
<name>A0A9P1GN52_9DINO</name>
<evidence type="ECO:0000313" key="6">
    <source>
        <dbReference type="EMBL" id="CAL4805226.1"/>
    </source>
</evidence>
<dbReference type="SUPFAM" id="SSF56112">
    <property type="entry name" value="Protein kinase-like (PK-like)"/>
    <property type="match status" value="1"/>
</dbReference>
<dbReference type="PANTHER" id="PTHR44329:SF261">
    <property type="entry name" value="ZINC FINGER CONTAINING PROTEIN KINASE-RELATED"/>
    <property type="match status" value="1"/>
</dbReference>
<evidence type="ECO:0000313" key="5">
    <source>
        <dbReference type="EMBL" id="CAI4017914.1"/>
    </source>
</evidence>